<gene>
    <name evidence="1" type="ORF">HDF15_004523</name>
</gene>
<proteinExistence type="predicted"/>
<sequence length="68" mass="7399">MKVKITTPAVGSGQSLARGVVYDLTEKQARELIAVRFAIPVDDLVDVKVASIPARRRAPATRLPSEIR</sequence>
<dbReference type="EMBL" id="JACHIO010000024">
    <property type="protein sequence ID" value="MBB5066149.1"/>
    <property type="molecule type" value="Genomic_DNA"/>
</dbReference>
<organism evidence="1 2">
    <name type="scientific">Granulicella mallensis</name>
    <dbReference type="NCBI Taxonomy" id="940614"/>
    <lineage>
        <taxon>Bacteria</taxon>
        <taxon>Pseudomonadati</taxon>
        <taxon>Acidobacteriota</taxon>
        <taxon>Terriglobia</taxon>
        <taxon>Terriglobales</taxon>
        <taxon>Acidobacteriaceae</taxon>
        <taxon>Granulicella</taxon>
    </lineage>
</organism>
<dbReference type="RefSeq" id="WP_184259446.1">
    <property type="nucleotide sequence ID" value="NZ_JACHIO010000024.1"/>
</dbReference>
<accession>A0A7W7ZUV9</accession>
<dbReference type="AlphaFoldDB" id="A0A7W7ZUV9"/>
<reference evidence="1 2" key="1">
    <citation type="submission" date="2020-08" db="EMBL/GenBank/DDBJ databases">
        <title>Genomic Encyclopedia of Type Strains, Phase IV (KMG-V): Genome sequencing to study the core and pangenomes of soil and plant-associated prokaryotes.</title>
        <authorList>
            <person name="Whitman W."/>
        </authorList>
    </citation>
    <scope>NUCLEOTIDE SEQUENCE [LARGE SCALE GENOMIC DNA]</scope>
    <source>
        <strain evidence="1 2">X5P3</strain>
    </source>
</reference>
<comment type="caution">
    <text evidence="1">The sequence shown here is derived from an EMBL/GenBank/DDBJ whole genome shotgun (WGS) entry which is preliminary data.</text>
</comment>
<name>A0A7W7ZUV9_9BACT</name>
<evidence type="ECO:0000313" key="1">
    <source>
        <dbReference type="EMBL" id="MBB5066149.1"/>
    </source>
</evidence>
<dbReference type="Proteomes" id="UP000584867">
    <property type="component" value="Unassembled WGS sequence"/>
</dbReference>
<evidence type="ECO:0000313" key="2">
    <source>
        <dbReference type="Proteomes" id="UP000584867"/>
    </source>
</evidence>
<protein>
    <submittedName>
        <fullName evidence="1">Uncharacterized protein</fullName>
    </submittedName>
</protein>